<dbReference type="EMBL" id="JAUKVY010000026">
    <property type="protein sequence ID" value="MDO1536270.1"/>
    <property type="molecule type" value="Genomic_DNA"/>
</dbReference>
<dbReference type="InterPro" id="IPR001054">
    <property type="entry name" value="A/G_cyclase"/>
</dbReference>
<feature type="domain" description="Guanylate cyclase" evidence="2">
    <location>
        <begin position="78"/>
        <end position="210"/>
    </location>
</feature>
<dbReference type="PANTHER" id="PTHR43081">
    <property type="entry name" value="ADENYLATE CYCLASE, TERMINAL-DIFFERENTIATION SPECIFIC-RELATED"/>
    <property type="match status" value="1"/>
</dbReference>
<dbReference type="Proteomes" id="UP001169027">
    <property type="component" value="Unassembled WGS sequence"/>
</dbReference>
<dbReference type="InterPro" id="IPR050697">
    <property type="entry name" value="Adenylyl/Guanylyl_Cyclase_3/4"/>
</dbReference>
<comment type="caution">
    <text evidence="3">The sequence shown here is derived from an EMBL/GenBank/DDBJ whole genome shotgun (WGS) entry which is preliminary data.</text>
</comment>
<keyword evidence="1" id="KW-0472">Membrane</keyword>
<dbReference type="SMART" id="SM00044">
    <property type="entry name" value="CYCc"/>
    <property type="match status" value="1"/>
</dbReference>
<name>A0ABT8SBU6_9BURK</name>
<gene>
    <name evidence="3" type="ORF">Q2T77_28680</name>
</gene>
<evidence type="ECO:0000256" key="1">
    <source>
        <dbReference type="SAM" id="Phobius"/>
    </source>
</evidence>
<dbReference type="GO" id="GO:0016829">
    <property type="term" value="F:lyase activity"/>
    <property type="evidence" value="ECO:0007669"/>
    <property type="project" value="UniProtKB-KW"/>
</dbReference>
<reference evidence="3" key="1">
    <citation type="submission" date="2023-06" db="EMBL/GenBank/DDBJ databases">
        <authorList>
            <person name="Jiang Y."/>
            <person name="Liu Q."/>
        </authorList>
    </citation>
    <scope>NUCLEOTIDE SEQUENCE</scope>
    <source>
        <strain evidence="3">CGMCC 1.12090</strain>
    </source>
</reference>
<evidence type="ECO:0000313" key="3">
    <source>
        <dbReference type="EMBL" id="MDO1536270.1"/>
    </source>
</evidence>
<dbReference type="SUPFAM" id="SSF55073">
    <property type="entry name" value="Nucleotide cyclase"/>
    <property type="match status" value="1"/>
</dbReference>
<proteinExistence type="predicted"/>
<keyword evidence="1" id="KW-1133">Transmembrane helix</keyword>
<evidence type="ECO:0000259" key="2">
    <source>
        <dbReference type="PROSITE" id="PS50125"/>
    </source>
</evidence>
<feature type="transmembrane region" description="Helical" evidence="1">
    <location>
        <begin position="6"/>
        <end position="25"/>
    </location>
</feature>
<organism evidence="3 4">
    <name type="scientific">Variovorax ginsengisoli</name>
    <dbReference type="NCBI Taxonomy" id="363844"/>
    <lineage>
        <taxon>Bacteria</taxon>
        <taxon>Pseudomonadati</taxon>
        <taxon>Pseudomonadota</taxon>
        <taxon>Betaproteobacteria</taxon>
        <taxon>Burkholderiales</taxon>
        <taxon>Comamonadaceae</taxon>
        <taxon>Variovorax</taxon>
    </lineage>
</organism>
<dbReference type="PROSITE" id="PS50125">
    <property type="entry name" value="GUANYLATE_CYCLASE_2"/>
    <property type="match status" value="1"/>
</dbReference>
<dbReference type="Gene3D" id="3.30.70.1230">
    <property type="entry name" value="Nucleotide cyclase"/>
    <property type="match status" value="1"/>
</dbReference>
<keyword evidence="3" id="KW-0456">Lyase</keyword>
<accession>A0ABT8SBU6</accession>
<protein>
    <submittedName>
        <fullName evidence="3">Adenylate/guanylate cyclase domain-containing protein</fullName>
        <ecNumber evidence="3">4.6.1.-</ecNumber>
    </submittedName>
</protein>
<dbReference type="Pfam" id="PF00211">
    <property type="entry name" value="Guanylate_cyc"/>
    <property type="match status" value="1"/>
</dbReference>
<dbReference type="InterPro" id="IPR029787">
    <property type="entry name" value="Nucleotide_cyclase"/>
</dbReference>
<evidence type="ECO:0000313" key="4">
    <source>
        <dbReference type="Proteomes" id="UP001169027"/>
    </source>
</evidence>
<sequence length="260" mass="28618">MTALDWILVALGAIALSGLAVLVLHGRRQNEQLEKLLLAADDRLEQLQRQFERFVPADVVERLTEASDALAPERRQVTMLFADLRGFTALCDRLDPAVTVAILNDYFRHMTIAIGHRHGHVTEFVGDGLLALFGALEANPWQARDAVLAALDMRAALARYNATLRERGLPELRFGIGIHGGEVVAGVIGTAGLSKFSVTGDPINVASRVEGLTARYEVDLLVTEDIRRALDDQFRLRPMPPALVKGKAEPIQTYHVEAER</sequence>
<dbReference type="CDD" id="cd07302">
    <property type="entry name" value="CHD"/>
    <property type="match status" value="1"/>
</dbReference>
<dbReference type="RefSeq" id="WP_301814268.1">
    <property type="nucleotide sequence ID" value="NZ_JAUJZH010000026.1"/>
</dbReference>
<dbReference type="PANTHER" id="PTHR43081:SF1">
    <property type="entry name" value="ADENYLATE CYCLASE, TERMINAL-DIFFERENTIATION SPECIFIC"/>
    <property type="match status" value="1"/>
</dbReference>
<dbReference type="EC" id="4.6.1.-" evidence="3"/>
<keyword evidence="4" id="KW-1185">Reference proteome</keyword>
<keyword evidence="1" id="KW-0812">Transmembrane</keyword>